<name>A0A847S595_9NEIS</name>
<keyword evidence="1" id="KW-1133">Transmembrane helix</keyword>
<organism evidence="2 3">
    <name type="scientific">Leeia aquatica</name>
    <dbReference type="NCBI Taxonomy" id="2725557"/>
    <lineage>
        <taxon>Bacteria</taxon>
        <taxon>Pseudomonadati</taxon>
        <taxon>Pseudomonadota</taxon>
        <taxon>Betaproteobacteria</taxon>
        <taxon>Neisseriales</taxon>
        <taxon>Leeiaceae</taxon>
        <taxon>Leeia</taxon>
    </lineage>
</organism>
<proteinExistence type="predicted"/>
<protein>
    <submittedName>
        <fullName evidence="2">Uncharacterized protein</fullName>
    </submittedName>
</protein>
<dbReference type="EMBL" id="JABAIM010000001">
    <property type="protein sequence ID" value="NLR74287.1"/>
    <property type="molecule type" value="Genomic_DNA"/>
</dbReference>
<feature type="transmembrane region" description="Helical" evidence="1">
    <location>
        <begin position="159"/>
        <end position="177"/>
    </location>
</feature>
<gene>
    <name evidence="2" type="ORF">HF682_03855</name>
</gene>
<feature type="transmembrane region" description="Helical" evidence="1">
    <location>
        <begin position="135"/>
        <end position="153"/>
    </location>
</feature>
<dbReference type="AlphaFoldDB" id="A0A847S595"/>
<evidence type="ECO:0000313" key="3">
    <source>
        <dbReference type="Proteomes" id="UP000587991"/>
    </source>
</evidence>
<sequence length="242" mass="26792">MVLPAPPFTRLDGTLQAMLRAPSAALLLEGLHQEPAFAEMPIVGLKPLLEAAWQGGEDYEEEHVAMQVDGRWAVGTFEHLHDLTVGDALQLVVAPSTPLNPAVSLIRGIHRVQDGLLWLPFGCEETQPWRSHLPLFMFSLVVALFTGLLSTLIAEGLTFWAIGNGLMLAILLLGIYLQPRKVKLQCATTLEVLHGLGIPQPHRLHLSRHKLKDHPADAASHYLLRSQLGHVFNLRQAQQHRD</sequence>
<keyword evidence="1" id="KW-0472">Membrane</keyword>
<keyword evidence="3" id="KW-1185">Reference proteome</keyword>
<evidence type="ECO:0000313" key="2">
    <source>
        <dbReference type="EMBL" id="NLR74287.1"/>
    </source>
</evidence>
<evidence type="ECO:0000256" key="1">
    <source>
        <dbReference type="SAM" id="Phobius"/>
    </source>
</evidence>
<dbReference type="Proteomes" id="UP000587991">
    <property type="component" value="Unassembled WGS sequence"/>
</dbReference>
<comment type="caution">
    <text evidence="2">The sequence shown here is derived from an EMBL/GenBank/DDBJ whole genome shotgun (WGS) entry which is preliminary data.</text>
</comment>
<reference evidence="2 3" key="1">
    <citation type="submission" date="2020-04" db="EMBL/GenBank/DDBJ databases">
        <title>Draft genome of Leeia sp. IMCC25680.</title>
        <authorList>
            <person name="Song J."/>
            <person name="Cho J.-C."/>
        </authorList>
    </citation>
    <scope>NUCLEOTIDE SEQUENCE [LARGE SCALE GENOMIC DNA]</scope>
    <source>
        <strain evidence="2 3">IMCC25680</strain>
    </source>
</reference>
<keyword evidence="1" id="KW-0812">Transmembrane</keyword>
<accession>A0A847S595</accession>
<dbReference type="RefSeq" id="WP_168875910.1">
    <property type="nucleotide sequence ID" value="NZ_JABAIM010000001.1"/>
</dbReference>